<organism evidence="1 2">
    <name type="scientific">Brevibacillus brevis</name>
    <name type="common">Bacillus brevis</name>
    <dbReference type="NCBI Taxonomy" id="1393"/>
    <lineage>
        <taxon>Bacteria</taxon>
        <taxon>Bacillati</taxon>
        <taxon>Bacillota</taxon>
        <taxon>Bacilli</taxon>
        <taxon>Bacillales</taxon>
        <taxon>Paenibacillaceae</taxon>
        <taxon>Brevibacillus</taxon>
    </lineage>
</organism>
<dbReference type="EMBL" id="CP134050">
    <property type="protein sequence ID" value="WNC13919.1"/>
    <property type="molecule type" value="Genomic_DNA"/>
</dbReference>
<sequence length="47" mass="5136">MRTNQEQCPYCGGQGYFHLLLGGTENCPNCEGSGTHHEQEPVSATRP</sequence>
<keyword evidence="2" id="KW-1185">Reference proteome</keyword>
<dbReference type="InterPro" id="IPR035272">
    <property type="entry name" value="DUF5351"/>
</dbReference>
<dbReference type="InterPro" id="IPR036410">
    <property type="entry name" value="HSP_DnaJ_Cys-rich_dom_sf"/>
</dbReference>
<dbReference type="Pfam" id="PF17302">
    <property type="entry name" value="DUF5351"/>
    <property type="match status" value="1"/>
</dbReference>
<evidence type="ECO:0000313" key="1">
    <source>
        <dbReference type="EMBL" id="WNC13919.1"/>
    </source>
</evidence>
<dbReference type="RefSeq" id="WP_310765655.1">
    <property type="nucleotide sequence ID" value="NZ_CP134050.1"/>
</dbReference>
<dbReference type="SUPFAM" id="SSF57938">
    <property type="entry name" value="DnaJ/Hsp40 cysteine-rich domain"/>
    <property type="match status" value="1"/>
</dbReference>
<evidence type="ECO:0000313" key="2">
    <source>
        <dbReference type="Proteomes" id="UP001256827"/>
    </source>
</evidence>
<protein>
    <submittedName>
        <fullName evidence="1">YuiA family protein</fullName>
    </submittedName>
</protein>
<reference evidence="1 2" key="1">
    <citation type="submission" date="2023-09" db="EMBL/GenBank/DDBJ databases">
        <title>Complete Genome and Methylome dissection of Bacillus brevis NEB573 original source of BbsI restriction endonuclease.</title>
        <authorList>
            <person name="Fomenkov A."/>
            <person name="Roberts R.D."/>
        </authorList>
    </citation>
    <scope>NUCLEOTIDE SEQUENCE [LARGE SCALE GENOMIC DNA]</scope>
    <source>
        <strain evidence="1 2">NEB573</strain>
    </source>
</reference>
<name>A0ABY9T358_BREBE</name>
<dbReference type="Gene3D" id="6.20.20.10">
    <property type="match status" value="1"/>
</dbReference>
<proteinExistence type="predicted"/>
<dbReference type="Proteomes" id="UP001256827">
    <property type="component" value="Chromosome"/>
</dbReference>
<gene>
    <name evidence="1" type="ORF">RGB73_25065</name>
</gene>
<accession>A0ABY9T358</accession>